<dbReference type="Proteomes" id="UP000501128">
    <property type="component" value="Chromosome"/>
</dbReference>
<evidence type="ECO:0000313" key="2">
    <source>
        <dbReference type="Proteomes" id="UP000501128"/>
    </source>
</evidence>
<dbReference type="AlphaFoldDB" id="A0A7L5DL71"/>
<dbReference type="KEGG" id="srho:HH216_10645"/>
<protein>
    <recommendedName>
        <fullName evidence="3">SGNH/GDSL hydrolase family protein</fullName>
    </recommendedName>
</protein>
<dbReference type="SUPFAM" id="SSF52266">
    <property type="entry name" value="SGNH hydrolase"/>
    <property type="match status" value="1"/>
</dbReference>
<evidence type="ECO:0000313" key="1">
    <source>
        <dbReference type="EMBL" id="QJD78835.1"/>
    </source>
</evidence>
<dbReference type="Gene3D" id="3.40.50.1110">
    <property type="entry name" value="SGNH hydrolase"/>
    <property type="match status" value="1"/>
</dbReference>
<reference evidence="1 2" key="1">
    <citation type="submission" date="2020-04" db="EMBL/GenBank/DDBJ databases">
        <title>Genome sequencing of novel species.</title>
        <authorList>
            <person name="Heo J."/>
            <person name="Kim S.-J."/>
            <person name="Kim J.-S."/>
            <person name="Hong S.-B."/>
            <person name="Kwon S.-W."/>
        </authorList>
    </citation>
    <scope>NUCLEOTIDE SEQUENCE [LARGE SCALE GENOMIC DNA]</scope>
    <source>
        <strain evidence="1 2">CJU-R4</strain>
    </source>
</reference>
<accession>A0A7L5DL71</accession>
<dbReference type="EMBL" id="CP051677">
    <property type="protein sequence ID" value="QJD78835.1"/>
    <property type="molecule type" value="Genomic_DNA"/>
</dbReference>
<name>A0A7L5DL71_9BACT</name>
<organism evidence="1 2">
    <name type="scientific">Spirosoma rhododendri</name>
    <dbReference type="NCBI Taxonomy" id="2728024"/>
    <lineage>
        <taxon>Bacteria</taxon>
        <taxon>Pseudomonadati</taxon>
        <taxon>Bacteroidota</taxon>
        <taxon>Cytophagia</taxon>
        <taxon>Cytophagales</taxon>
        <taxon>Cytophagaceae</taxon>
        <taxon>Spirosoma</taxon>
    </lineage>
</organism>
<dbReference type="InterPro" id="IPR036514">
    <property type="entry name" value="SGNH_hydro_sf"/>
</dbReference>
<gene>
    <name evidence="1" type="ORF">HH216_10645</name>
</gene>
<keyword evidence="2" id="KW-1185">Reference proteome</keyword>
<proteinExistence type="predicted"/>
<dbReference type="GO" id="GO:0016788">
    <property type="term" value="F:hydrolase activity, acting on ester bonds"/>
    <property type="evidence" value="ECO:0007669"/>
    <property type="project" value="UniProtKB-ARBA"/>
</dbReference>
<dbReference type="RefSeq" id="WP_169550802.1">
    <property type="nucleotide sequence ID" value="NZ_CP051677.1"/>
</dbReference>
<sequence>MNILAIGGCHTGNYGVQAHLSFARQWAIHLETAAQEPVQLHCLSMVKLEHIDSLICQYRADMQAADLIVLQLGHYELSWRQPFSTLFSSRALAPTKDASVYKSSAMPKPHLGPEKIHKAAHLSRRCVWRDGAKTAMLQAYQLLYKEVPYLATFRQQLGDAFTQLAPFRDKIIVLTPFPTLNKVDYWLRCQCHSFIVDSAIERSFTVADTFDAIPKHPAFFQADGVHLNSLGHMVLALFLSELPCVVDLHRDLVSV</sequence>
<evidence type="ECO:0008006" key="3">
    <source>
        <dbReference type="Google" id="ProtNLM"/>
    </source>
</evidence>